<dbReference type="Proteomes" id="UP000782610">
    <property type="component" value="Unassembled WGS sequence"/>
</dbReference>
<accession>A0A933NX61</accession>
<feature type="signal peptide" evidence="1">
    <location>
        <begin position="1"/>
        <end position="22"/>
    </location>
</feature>
<dbReference type="Gene3D" id="3.30.200.270">
    <property type="match status" value="1"/>
</dbReference>
<evidence type="ECO:0000313" key="3">
    <source>
        <dbReference type="Proteomes" id="UP000782610"/>
    </source>
</evidence>
<gene>
    <name evidence="2" type="ORF">HY834_02995</name>
</gene>
<dbReference type="CDD" id="cd11669">
    <property type="entry name" value="TTHB210-like"/>
    <property type="match status" value="1"/>
</dbReference>
<dbReference type="AlphaFoldDB" id="A0A933NX61"/>
<sequence>MTTITRALTVALLLAVASPAFAGDVALPDASQLPKDVVQVSGVVPTMGEHWANPADLPLGPIYGVSNGKVIFFEFMIDQESFKSGKSFLELAPKAGFTLPPVDHVDFGFEPEGHEGYPVPHYDVHLYFVPHAEHMAIKP</sequence>
<feature type="chain" id="PRO_5037648842" description="DUF5602 domain-containing protein" evidence="1">
    <location>
        <begin position="23"/>
        <end position="139"/>
    </location>
</feature>
<comment type="caution">
    <text evidence="2">The sequence shown here is derived from an EMBL/GenBank/DDBJ whole genome shotgun (WGS) entry which is preliminary data.</text>
</comment>
<proteinExistence type="predicted"/>
<dbReference type="InterPro" id="IPR033786">
    <property type="entry name" value="TTHB210-like"/>
</dbReference>
<keyword evidence="1" id="KW-0732">Signal</keyword>
<name>A0A933NX61_9HYPH</name>
<evidence type="ECO:0000313" key="2">
    <source>
        <dbReference type="EMBL" id="MBI4920691.1"/>
    </source>
</evidence>
<evidence type="ECO:0008006" key="4">
    <source>
        <dbReference type="Google" id="ProtNLM"/>
    </source>
</evidence>
<reference evidence="2" key="1">
    <citation type="submission" date="2020-07" db="EMBL/GenBank/DDBJ databases">
        <title>Huge and variable diversity of episymbiotic CPR bacteria and DPANN archaea in groundwater ecosystems.</title>
        <authorList>
            <person name="He C.Y."/>
            <person name="Keren R."/>
            <person name="Whittaker M."/>
            <person name="Farag I.F."/>
            <person name="Doudna J."/>
            <person name="Cate J.H.D."/>
            <person name="Banfield J.F."/>
        </authorList>
    </citation>
    <scope>NUCLEOTIDE SEQUENCE</scope>
    <source>
        <strain evidence="2">NC_groundwater_1586_Pr3_B-0.1um_66_15</strain>
    </source>
</reference>
<evidence type="ECO:0000256" key="1">
    <source>
        <dbReference type="SAM" id="SignalP"/>
    </source>
</evidence>
<organism evidence="2 3">
    <name type="scientific">Devosia nanyangense</name>
    <dbReference type="NCBI Taxonomy" id="1228055"/>
    <lineage>
        <taxon>Bacteria</taxon>
        <taxon>Pseudomonadati</taxon>
        <taxon>Pseudomonadota</taxon>
        <taxon>Alphaproteobacteria</taxon>
        <taxon>Hyphomicrobiales</taxon>
        <taxon>Devosiaceae</taxon>
        <taxon>Devosia</taxon>
    </lineage>
</organism>
<dbReference type="EMBL" id="JACRAF010000008">
    <property type="protein sequence ID" value="MBI4920691.1"/>
    <property type="molecule type" value="Genomic_DNA"/>
</dbReference>
<protein>
    <recommendedName>
        <fullName evidence="4">DUF5602 domain-containing protein</fullName>
    </recommendedName>
</protein>